<feature type="transmembrane region" description="Helical" evidence="6">
    <location>
        <begin position="17"/>
        <end position="34"/>
    </location>
</feature>
<evidence type="ECO:0000259" key="7">
    <source>
        <dbReference type="Pfam" id="PF03772"/>
    </source>
</evidence>
<accession>A0ABQ5U696</accession>
<dbReference type="EMBL" id="BSNF01000008">
    <property type="protein sequence ID" value="GLQ07213.1"/>
    <property type="molecule type" value="Genomic_DNA"/>
</dbReference>
<dbReference type="PANTHER" id="PTHR30619:SF1">
    <property type="entry name" value="RECOMBINATION PROTEIN 2"/>
    <property type="match status" value="1"/>
</dbReference>
<reference evidence="9" key="1">
    <citation type="journal article" date="2014" name="Int. J. Syst. Evol. Microbiol.">
        <title>Complete genome of a new Firmicutes species belonging to the dominant human colonic microbiota ('Ruminococcus bicirculans') reveals two chromosomes and a selective capacity to utilize plant glucans.</title>
        <authorList>
            <consortium name="NISC Comparative Sequencing Program"/>
            <person name="Wegmann U."/>
            <person name="Louis P."/>
            <person name="Goesmann A."/>
            <person name="Henrissat B."/>
            <person name="Duncan S.H."/>
            <person name="Flint H.J."/>
        </authorList>
    </citation>
    <scope>NUCLEOTIDE SEQUENCE</scope>
    <source>
        <strain evidence="9">NBRC 103408</strain>
    </source>
</reference>
<evidence type="ECO:0000256" key="2">
    <source>
        <dbReference type="ARBA" id="ARBA00022475"/>
    </source>
</evidence>
<feature type="transmembrane region" description="Helical" evidence="6">
    <location>
        <begin position="442"/>
        <end position="463"/>
    </location>
</feature>
<evidence type="ECO:0000313" key="9">
    <source>
        <dbReference type="EMBL" id="GLQ07213.1"/>
    </source>
</evidence>
<feature type="domain" description="ComEC/Rec2-related protein" evidence="7">
    <location>
        <begin position="215"/>
        <end position="495"/>
    </location>
</feature>
<dbReference type="PANTHER" id="PTHR30619">
    <property type="entry name" value="DNA INTERNALIZATION/COMPETENCE PROTEIN COMEC/REC2"/>
    <property type="match status" value="1"/>
</dbReference>
<gene>
    <name evidence="9" type="ORF">GCM10007924_24340</name>
</gene>
<dbReference type="InterPro" id="IPR052159">
    <property type="entry name" value="Competence_DNA_uptake"/>
</dbReference>
<dbReference type="InterPro" id="IPR004477">
    <property type="entry name" value="ComEC_N"/>
</dbReference>
<sequence>MASGIGLYFSLDWQPELWWLGLPLPLILLYGLAGRTPLVKGGILALLLVVIGFDAALIRQALVAAPVLQKRLYTDITGTLLEISAGTGGRRLVIAPDRSRDGDASKPLPEKVRVTARQDISHLVPGQTIRATAVLLPPPLPTYPGAYDFQRDFYFKGIGAVGYLTRVPEVLADAGQGDQNHFGLSRLSAAARDRINDYVIRNAAPETAGFAMAIMTGDKGGLSKDDLEAMRRSGLAHLLAISGLHMGMVGGLIFFSLRLLGSLWPRLALNFPIKKAAALCALVGMAGYLFISGMSVSAVRAFIMVGLMFLAICFDRTALSLRNLTMAAILILAIRPESLLGASFQMSFSAVFALIVLYERFGHGIRVRAGIGSPLRGAALYLVGVLFTSLVASGATALFALYNFGQVSGAGVLSNLVAVPLMGLWIMPWTLLSLLALPFGDIPFFLEMAGLGIHAVLETAHFASGVPGAVLSLPLFPTGTLVTLVLGILWFVLWRGTVRWMALCAVPLAALFLLAEKPDILFAESGNLYLVRDRDGGFFVPTLRADRFERERWQIYYGQDRFTKIGTAATDGPFSCDRDGCVFTGFERTIAFPDTWMGIEQDCDRAHLVLSRQPVTGRCRSPALVIDRFDLWRGGTHAVYLQQDGRIRVESVNSVRGNRPWVPERFLDRAKGQPSG</sequence>
<dbReference type="Pfam" id="PF03772">
    <property type="entry name" value="Competence"/>
    <property type="match status" value="1"/>
</dbReference>
<evidence type="ECO:0000256" key="4">
    <source>
        <dbReference type="ARBA" id="ARBA00022989"/>
    </source>
</evidence>
<keyword evidence="5 6" id="KW-0472">Membrane</keyword>
<feature type="transmembrane region" description="Helical" evidence="6">
    <location>
        <begin position="276"/>
        <end position="295"/>
    </location>
</feature>
<feature type="transmembrane region" description="Helical" evidence="6">
    <location>
        <begin position="416"/>
        <end position="436"/>
    </location>
</feature>
<dbReference type="InterPro" id="IPR025405">
    <property type="entry name" value="DUF4131"/>
</dbReference>
<reference evidence="9" key="2">
    <citation type="submission" date="2023-01" db="EMBL/GenBank/DDBJ databases">
        <title>Draft genome sequence of Sneathiella chinensis strain NBRC 103408.</title>
        <authorList>
            <person name="Sun Q."/>
            <person name="Mori K."/>
        </authorList>
    </citation>
    <scope>NUCLEOTIDE SEQUENCE</scope>
    <source>
        <strain evidence="9">NBRC 103408</strain>
    </source>
</reference>
<feature type="transmembrane region" description="Helical" evidence="6">
    <location>
        <begin position="378"/>
        <end position="404"/>
    </location>
</feature>
<name>A0ABQ5U696_9PROT</name>
<keyword evidence="3 6" id="KW-0812">Transmembrane</keyword>
<keyword evidence="2" id="KW-1003">Cell membrane</keyword>
<dbReference type="NCBIfam" id="TIGR00360">
    <property type="entry name" value="ComEC_N-term"/>
    <property type="match status" value="1"/>
</dbReference>
<feature type="transmembrane region" description="Helical" evidence="6">
    <location>
        <begin position="234"/>
        <end position="255"/>
    </location>
</feature>
<feature type="transmembrane region" description="Helical" evidence="6">
    <location>
        <begin position="41"/>
        <end position="62"/>
    </location>
</feature>
<comment type="caution">
    <text evidence="9">The sequence shown here is derived from an EMBL/GenBank/DDBJ whole genome shotgun (WGS) entry which is preliminary data.</text>
</comment>
<evidence type="ECO:0000256" key="1">
    <source>
        <dbReference type="ARBA" id="ARBA00004651"/>
    </source>
</evidence>
<evidence type="ECO:0000259" key="8">
    <source>
        <dbReference type="Pfam" id="PF13567"/>
    </source>
</evidence>
<feature type="transmembrane region" description="Helical" evidence="6">
    <location>
        <begin position="339"/>
        <end position="358"/>
    </location>
</feature>
<evidence type="ECO:0000313" key="10">
    <source>
        <dbReference type="Proteomes" id="UP001161409"/>
    </source>
</evidence>
<feature type="domain" description="DUF4131" evidence="8">
    <location>
        <begin position="17"/>
        <end position="165"/>
    </location>
</feature>
<proteinExistence type="predicted"/>
<evidence type="ECO:0000256" key="5">
    <source>
        <dbReference type="ARBA" id="ARBA00023136"/>
    </source>
</evidence>
<evidence type="ECO:0000256" key="3">
    <source>
        <dbReference type="ARBA" id="ARBA00022692"/>
    </source>
</evidence>
<organism evidence="9 10">
    <name type="scientific">Sneathiella chinensis</name>
    <dbReference type="NCBI Taxonomy" id="349750"/>
    <lineage>
        <taxon>Bacteria</taxon>
        <taxon>Pseudomonadati</taxon>
        <taxon>Pseudomonadota</taxon>
        <taxon>Alphaproteobacteria</taxon>
        <taxon>Sneathiellales</taxon>
        <taxon>Sneathiellaceae</taxon>
        <taxon>Sneathiella</taxon>
    </lineage>
</organism>
<comment type="subcellular location">
    <subcellularLocation>
        <location evidence="1">Cell membrane</location>
        <topology evidence="1">Multi-pass membrane protein</topology>
    </subcellularLocation>
</comment>
<dbReference type="Proteomes" id="UP001161409">
    <property type="component" value="Unassembled WGS sequence"/>
</dbReference>
<feature type="transmembrane region" description="Helical" evidence="6">
    <location>
        <begin position="470"/>
        <end position="492"/>
    </location>
</feature>
<keyword evidence="4 6" id="KW-1133">Transmembrane helix</keyword>
<dbReference type="RefSeq" id="WP_284347863.1">
    <property type="nucleotide sequence ID" value="NZ_BSNF01000008.1"/>
</dbReference>
<keyword evidence="10" id="KW-1185">Reference proteome</keyword>
<dbReference type="Pfam" id="PF13567">
    <property type="entry name" value="DUF4131"/>
    <property type="match status" value="1"/>
</dbReference>
<evidence type="ECO:0000256" key="6">
    <source>
        <dbReference type="SAM" id="Phobius"/>
    </source>
</evidence>
<protein>
    <submittedName>
        <fullName evidence="9">Competence protein ComEC</fullName>
    </submittedName>
</protein>